<keyword evidence="9" id="KW-0325">Glycoprotein</keyword>
<name>A0A9P6DRF8_9AGAM</name>
<evidence type="ECO:0000256" key="9">
    <source>
        <dbReference type="ARBA" id="ARBA00023180"/>
    </source>
</evidence>
<feature type="transmembrane region" description="Helical" evidence="12">
    <location>
        <begin position="855"/>
        <end position="877"/>
    </location>
</feature>
<dbReference type="CDD" id="cd04190">
    <property type="entry name" value="Chitin_synth_C"/>
    <property type="match status" value="1"/>
</dbReference>
<evidence type="ECO:0000256" key="11">
    <source>
        <dbReference type="SAM" id="MobiDB-lite"/>
    </source>
</evidence>
<feature type="region of interest" description="Disordered" evidence="11">
    <location>
        <begin position="16"/>
        <end position="57"/>
    </location>
</feature>
<keyword evidence="3" id="KW-1003">Cell membrane</keyword>
<feature type="compositionally biased region" description="Low complexity" evidence="11">
    <location>
        <begin position="1178"/>
        <end position="1188"/>
    </location>
</feature>
<feature type="transmembrane region" description="Helical" evidence="12">
    <location>
        <begin position="827"/>
        <end position="849"/>
    </location>
</feature>
<evidence type="ECO:0000256" key="8">
    <source>
        <dbReference type="ARBA" id="ARBA00023136"/>
    </source>
</evidence>
<dbReference type="OrthoDB" id="370884at2759"/>
<evidence type="ECO:0000313" key="15">
    <source>
        <dbReference type="Proteomes" id="UP000886523"/>
    </source>
</evidence>
<dbReference type="InterPro" id="IPR054295">
    <property type="entry name" value="CHS4-like_dom"/>
</dbReference>
<comment type="caution">
    <text evidence="14">The sequence shown here is derived from an EMBL/GenBank/DDBJ whole genome shotgun (WGS) entry which is preliminary data.</text>
</comment>
<dbReference type="Proteomes" id="UP000886523">
    <property type="component" value="Unassembled WGS sequence"/>
</dbReference>
<evidence type="ECO:0000256" key="1">
    <source>
        <dbReference type="ARBA" id="ARBA00004651"/>
    </source>
</evidence>
<protein>
    <recommendedName>
        <fullName evidence="2">chitin synthase</fullName>
        <ecNumber evidence="2">2.4.1.16</ecNumber>
    </recommendedName>
</protein>
<feature type="transmembrane region" description="Helical" evidence="12">
    <location>
        <begin position="884"/>
        <end position="908"/>
    </location>
</feature>
<dbReference type="Pfam" id="PF22997">
    <property type="entry name" value="CHS4"/>
    <property type="match status" value="1"/>
</dbReference>
<evidence type="ECO:0000259" key="13">
    <source>
        <dbReference type="Pfam" id="PF22997"/>
    </source>
</evidence>
<dbReference type="Pfam" id="PF03142">
    <property type="entry name" value="Chitin_synth_2"/>
    <property type="match status" value="1"/>
</dbReference>
<keyword evidence="5" id="KW-0808">Transferase</keyword>
<evidence type="ECO:0000256" key="10">
    <source>
        <dbReference type="ARBA" id="ARBA00048014"/>
    </source>
</evidence>
<evidence type="ECO:0000256" key="12">
    <source>
        <dbReference type="SAM" id="Phobius"/>
    </source>
</evidence>
<feature type="compositionally biased region" description="Low complexity" evidence="11">
    <location>
        <begin position="1127"/>
        <end position="1138"/>
    </location>
</feature>
<dbReference type="InterPro" id="IPR029044">
    <property type="entry name" value="Nucleotide-diphossugar_trans"/>
</dbReference>
<comment type="subcellular location">
    <subcellularLocation>
        <location evidence="1">Cell membrane</location>
        <topology evidence="1">Multi-pass membrane protein</topology>
    </subcellularLocation>
</comment>
<feature type="region of interest" description="Disordered" evidence="11">
    <location>
        <begin position="1065"/>
        <end position="1086"/>
    </location>
</feature>
<evidence type="ECO:0000313" key="14">
    <source>
        <dbReference type="EMBL" id="KAF9512151.1"/>
    </source>
</evidence>
<dbReference type="AlphaFoldDB" id="A0A9P6DRF8"/>
<keyword evidence="6 12" id="KW-0812">Transmembrane</keyword>
<gene>
    <name evidence="14" type="ORF">BS47DRAFT_1345761</name>
</gene>
<dbReference type="InterPro" id="IPR004835">
    <property type="entry name" value="Chitin_synth"/>
</dbReference>
<dbReference type="EMBL" id="MU128990">
    <property type="protein sequence ID" value="KAF9512151.1"/>
    <property type="molecule type" value="Genomic_DNA"/>
</dbReference>
<sequence length="1188" mass="130049">MTGPHPVYSLPEFVDSSVPLPTSRPPPVRTPTRAGPSLRRGKTLTRPERGVAPAPLIKPPATLSSGVPLGAIPSSSTLDAWTFFSHVVTFWAPPVLLSNVGGMHDGSTRQAWREKVTLCFIALVLGGLVGFATVGLDRVLCPPSSSSNPALYVRMGTVPGTLGIRGLQFNVSDANPTNGVDFLKLSQSLPGADITNLFTRSFSDFPACQSLSYKVASDTPCAQGACPLGSLSLSTLSAARIRNTTFRVGYDWKQVANLTSYFVLDGVVLNMTPYLTAHPSTIPGDPVDLAIRTLLTGGRTSSGKDGTRLFYSRPALRSTVPCLMERYTAGSIDKISPGCFISNLFLYTGLIVILGLVLARFAMACVFSWFISARLSASPKNLSRTVISPSVLPEGANVAMDNANGTAPWARGTRKVGNNKIVKANKSFSPSASSTLVSTVSQNGSSPTISMAQIGAELFCVCLVTCYSEGEDSLRTTLDSISNTSYSDNRKLLFVVADGMITGAGEKRSTPDICVSLLEADPRFGTPTPMSYIAVGSGSKKQNRAMVYAGHYTVSGRRTPTVIVVKCGTEAEAVNDKKPGNRGKRDGQLILMNFFSRVTYNDRMTPLDFDLFRKIHALMGVTPDYFEACLMVDADTKVYPKSLQQLVNTLHHDNLIMGVCGETRIANKRQSWVTAIQVYEYFISHHLAKAFESVFGGVTCLPGCFSMYRLKARKVTDDDWVPLIVHPDIVREYSQSEVTTLHQKNLLLLGEDRFLTTILLRTFPNRKMMFCPQARCRTVAPDTFAVLLSQRRRWINSTIHNLMELVKVRNLCGTFCFSMQFVVFMDLLGTVVLPVAICLTYALIVNMAITPPKSFAQAIPLLLLIAVIGLPGVLILITTRKIVYVFWMFIYLAALPIWNFVLPVYSFWHFDDFSWGETRKVEGEGKDKGHGGDDGQAASTAAPLRRWEDWERSRLKKIRRDEKRRRDLARNFPGGYIEGGDHLHPRHDNEMHASYYENASDTLSIVSSAAEDDQWGTQIGAYNENHSAFPPPPATLLAPQPEVLQHAQTVGMDELEAMLDQGFEVASPTPSPMEPSSRRQSHHLPSNQHTITRYQLSERLPLQPQHSQSEPIDSLGPLSLRPKDSAPPRSRAISPISPTTSSHGISSALGSEWKTHAKKRSGGGVDDEDWGPLGPLGGSPRLPSSRRI</sequence>
<keyword evidence="15" id="KW-1185">Reference proteome</keyword>
<accession>A0A9P6DRF8</accession>
<reference evidence="14" key="1">
    <citation type="journal article" date="2020" name="Nat. Commun.">
        <title>Large-scale genome sequencing of mycorrhizal fungi provides insights into the early evolution of symbiotic traits.</title>
        <authorList>
            <person name="Miyauchi S."/>
            <person name="Kiss E."/>
            <person name="Kuo A."/>
            <person name="Drula E."/>
            <person name="Kohler A."/>
            <person name="Sanchez-Garcia M."/>
            <person name="Morin E."/>
            <person name="Andreopoulos B."/>
            <person name="Barry K.W."/>
            <person name="Bonito G."/>
            <person name="Buee M."/>
            <person name="Carver A."/>
            <person name="Chen C."/>
            <person name="Cichocki N."/>
            <person name="Clum A."/>
            <person name="Culley D."/>
            <person name="Crous P.W."/>
            <person name="Fauchery L."/>
            <person name="Girlanda M."/>
            <person name="Hayes R.D."/>
            <person name="Keri Z."/>
            <person name="LaButti K."/>
            <person name="Lipzen A."/>
            <person name="Lombard V."/>
            <person name="Magnuson J."/>
            <person name="Maillard F."/>
            <person name="Murat C."/>
            <person name="Nolan M."/>
            <person name="Ohm R.A."/>
            <person name="Pangilinan J."/>
            <person name="Pereira M.F."/>
            <person name="Perotto S."/>
            <person name="Peter M."/>
            <person name="Pfister S."/>
            <person name="Riley R."/>
            <person name="Sitrit Y."/>
            <person name="Stielow J.B."/>
            <person name="Szollosi G."/>
            <person name="Zifcakova L."/>
            <person name="Stursova M."/>
            <person name="Spatafora J.W."/>
            <person name="Tedersoo L."/>
            <person name="Vaario L.M."/>
            <person name="Yamada A."/>
            <person name="Yan M."/>
            <person name="Wang P."/>
            <person name="Xu J."/>
            <person name="Bruns T."/>
            <person name="Baldrian P."/>
            <person name="Vilgalys R."/>
            <person name="Dunand C."/>
            <person name="Henrissat B."/>
            <person name="Grigoriev I.V."/>
            <person name="Hibbett D."/>
            <person name="Nagy L.G."/>
            <person name="Martin F.M."/>
        </authorList>
    </citation>
    <scope>NUCLEOTIDE SEQUENCE</scope>
    <source>
        <strain evidence="14">UP504</strain>
    </source>
</reference>
<feature type="compositionally biased region" description="Basic and acidic residues" evidence="11">
    <location>
        <begin position="921"/>
        <end position="933"/>
    </location>
</feature>
<dbReference type="GO" id="GO:0004100">
    <property type="term" value="F:chitin synthase activity"/>
    <property type="evidence" value="ECO:0007669"/>
    <property type="project" value="UniProtKB-EC"/>
</dbReference>
<feature type="compositionally biased region" description="Polar residues" evidence="11">
    <location>
        <begin position="1139"/>
        <end position="1149"/>
    </location>
</feature>
<feature type="transmembrane region" description="Helical" evidence="12">
    <location>
        <begin position="344"/>
        <end position="371"/>
    </location>
</feature>
<feature type="region of interest" description="Disordered" evidence="11">
    <location>
        <begin position="921"/>
        <end position="942"/>
    </location>
</feature>
<comment type="catalytic activity">
    <reaction evidence="10">
        <text>[(1-&gt;4)-N-acetyl-beta-D-glucosaminyl](n) + UDP-N-acetyl-alpha-D-glucosamine = [(1-&gt;4)-N-acetyl-beta-D-glucosaminyl](n+1) + UDP + H(+)</text>
        <dbReference type="Rhea" id="RHEA:16637"/>
        <dbReference type="Rhea" id="RHEA-COMP:9593"/>
        <dbReference type="Rhea" id="RHEA-COMP:9595"/>
        <dbReference type="ChEBI" id="CHEBI:15378"/>
        <dbReference type="ChEBI" id="CHEBI:17029"/>
        <dbReference type="ChEBI" id="CHEBI:57705"/>
        <dbReference type="ChEBI" id="CHEBI:58223"/>
        <dbReference type="EC" id="2.4.1.16"/>
    </reaction>
</comment>
<dbReference type="GO" id="GO:0005886">
    <property type="term" value="C:plasma membrane"/>
    <property type="evidence" value="ECO:0007669"/>
    <property type="project" value="UniProtKB-SubCell"/>
</dbReference>
<dbReference type="GO" id="GO:0006031">
    <property type="term" value="P:chitin biosynthetic process"/>
    <property type="evidence" value="ECO:0007669"/>
    <property type="project" value="TreeGrafter"/>
</dbReference>
<proteinExistence type="predicted"/>
<evidence type="ECO:0000256" key="5">
    <source>
        <dbReference type="ARBA" id="ARBA00022679"/>
    </source>
</evidence>
<organism evidence="14 15">
    <name type="scientific">Hydnum rufescens UP504</name>
    <dbReference type="NCBI Taxonomy" id="1448309"/>
    <lineage>
        <taxon>Eukaryota</taxon>
        <taxon>Fungi</taxon>
        <taxon>Dikarya</taxon>
        <taxon>Basidiomycota</taxon>
        <taxon>Agaricomycotina</taxon>
        <taxon>Agaricomycetes</taxon>
        <taxon>Cantharellales</taxon>
        <taxon>Hydnaceae</taxon>
        <taxon>Hydnum</taxon>
    </lineage>
</organism>
<feature type="domain" description="Chitin synthase 4-like" evidence="13">
    <location>
        <begin position="248"/>
        <end position="331"/>
    </location>
</feature>
<dbReference type="EC" id="2.4.1.16" evidence="2"/>
<feature type="region of interest" description="Disordered" evidence="11">
    <location>
        <begin position="1102"/>
        <end position="1188"/>
    </location>
</feature>
<dbReference type="PANTHER" id="PTHR22914">
    <property type="entry name" value="CHITIN SYNTHASE"/>
    <property type="match status" value="1"/>
</dbReference>
<dbReference type="PANTHER" id="PTHR22914:SF41">
    <property type="entry name" value="CHITIN SYNTHASE 7"/>
    <property type="match status" value="1"/>
</dbReference>
<keyword evidence="4" id="KW-0328">Glycosyltransferase</keyword>
<evidence type="ECO:0000256" key="3">
    <source>
        <dbReference type="ARBA" id="ARBA00022475"/>
    </source>
</evidence>
<dbReference type="SUPFAM" id="SSF53448">
    <property type="entry name" value="Nucleotide-diphospho-sugar transferases"/>
    <property type="match status" value="1"/>
</dbReference>
<keyword evidence="8 12" id="KW-0472">Membrane</keyword>
<evidence type="ECO:0000256" key="4">
    <source>
        <dbReference type="ARBA" id="ARBA00022676"/>
    </source>
</evidence>
<evidence type="ECO:0000256" key="6">
    <source>
        <dbReference type="ARBA" id="ARBA00022692"/>
    </source>
</evidence>
<dbReference type="GO" id="GO:0030428">
    <property type="term" value="C:cell septum"/>
    <property type="evidence" value="ECO:0007669"/>
    <property type="project" value="TreeGrafter"/>
</dbReference>
<feature type="transmembrane region" description="Helical" evidence="12">
    <location>
        <begin position="116"/>
        <end position="136"/>
    </location>
</feature>
<keyword evidence="7 12" id="KW-1133">Transmembrane helix</keyword>
<evidence type="ECO:0000256" key="2">
    <source>
        <dbReference type="ARBA" id="ARBA00012543"/>
    </source>
</evidence>
<evidence type="ECO:0000256" key="7">
    <source>
        <dbReference type="ARBA" id="ARBA00022989"/>
    </source>
</evidence>